<accession>A4A1U9</accession>
<evidence type="ECO:0000313" key="2">
    <source>
        <dbReference type="EMBL" id="EAQ77239.1"/>
    </source>
</evidence>
<feature type="region of interest" description="Disordered" evidence="1">
    <location>
        <begin position="435"/>
        <end position="455"/>
    </location>
</feature>
<name>A4A1U9_9BACT</name>
<evidence type="ECO:0008006" key="4">
    <source>
        <dbReference type="Google" id="ProtNLM"/>
    </source>
</evidence>
<dbReference type="SUPFAM" id="SSF64518">
    <property type="entry name" value="Phase 1 flagellin"/>
    <property type="match status" value="1"/>
</dbReference>
<gene>
    <name evidence="2" type="ORF">DSM3645_13355</name>
</gene>
<evidence type="ECO:0000313" key="3">
    <source>
        <dbReference type="Proteomes" id="UP000004358"/>
    </source>
</evidence>
<comment type="caution">
    <text evidence="2">The sequence shown here is derived from an EMBL/GenBank/DDBJ whole genome shotgun (WGS) entry which is preliminary data.</text>
</comment>
<dbReference type="RefSeq" id="WP_002650569.1">
    <property type="nucleotide sequence ID" value="NZ_CH672376.1"/>
</dbReference>
<dbReference type="eggNOG" id="ENOG502ZUTY">
    <property type="taxonomic scope" value="Bacteria"/>
</dbReference>
<dbReference type="EMBL" id="AANZ01000038">
    <property type="protein sequence ID" value="EAQ77239.1"/>
    <property type="molecule type" value="Genomic_DNA"/>
</dbReference>
<organism evidence="2 3">
    <name type="scientific">Blastopirellula marina DSM 3645</name>
    <dbReference type="NCBI Taxonomy" id="314230"/>
    <lineage>
        <taxon>Bacteria</taxon>
        <taxon>Pseudomonadati</taxon>
        <taxon>Planctomycetota</taxon>
        <taxon>Planctomycetia</taxon>
        <taxon>Pirellulales</taxon>
        <taxon>Pirellulaceae</taxon>
        <taxon>Blastopirellula</taxon>
    </lineage>
</organism>
<dbReference type="HOGENOM" id="CLU_559818_0_0_0"/>
<evidence type="ECO:0000256" key="1">
    <source>
        <dbReference type="SAM" id="MobiDB-lite"/>
    </source>
</evidence>
<proteinExistence type="predicted"/>
<dbReference type="Proteomes" id="UP000004358">
    <property type="component" value="Unassembled WGS sequence"/>
</dbReference>
<protein>
    <recommendedName>
        <fullName evidence="4">Flagellin N-terminal domain-containing protein</fullName>
    </recommendedName>
</protein>
<sequence length="487" mass="51795">MIRIGAQVSGCEQTLFSQLQREHAGAAQMELRYEIDSSDADYCDDASALFAQADFPDRVRVITGALAQVDFATSVTAQAQLTIDLIRTQLNQIRSDSLSIVDPTCRPDQITVKRAKIDQALREIYRLAIEEFHHRPLLDGSCDFRVSGQNRSQVREVTVDRISGPTRLSAAKPATLIYHGKHGQLTTDADFTLTGPFGGDLISLTQNQSLAAAAEQINASTALTGVRSAAEGDQLSLESVFPGAEATLSVNVHFGQFDATDGAGKRDASGDDGLFAARPSIVGRVIAPAAAAGSEVTAEINGQLLTGERIVVNEEAAQFAIEFAAGFTGDFDPITLSDEGVWQFRLSTAMGDVTTLALPNLTPESLGGESGNLADLQSAASAAELFGPHDSLALRILKEAFSQLNQAEQRLDDFADGTIATSAALLAGLKASLEDSGEEAAQEDAPPNPQSHATQRQLAQNILASLATIGRQRTSVVRFLQIIEEVE</sequence>
<reference evidence="2 3" key="1">
    <citation type="submission" date="2006-02" db="EMBL/GenBank/DDBJ databases">
        <authorList>
            <person name="Amann R."/>
            <person name="Ferriera S."/>
            <person name="Johnson J."/>
            <person name="Kravitz S."/>
            <person name="Halpern A."/>
            <person name="Remington K."/>
            <person name="Beeson K."/>
            <person name="Tran B."/>
            <person name="Rogers Y.-H."/>
            <person name="Friedman R."/>
            <person name="Venter J.C."/>
        </authorList>
    </citation>
    <scope>NUCLEOTIDE SEQUENCE [LARGE SCALE GENOMIC DNA]</scope>
    <source>
        <strain evidence="2 3">DSM 3645</strain>
    </source>
</reference>
<dbReference type="STRING" id="314230.DSM3645_13355"/>
<dbReference type="AlphaFoldDB" id="A4A1U9"/>